<organism evidence="5 6">
    <name type="scientific">Glomus cerebriforme</name>
    <dbReference type="NCBI Taxonomy" id="658196"/>
    <lineage>
        <taxon>Eukaryota</taxon>
        <taxon>Fungi</taxon>
        <taxon>Fungi incertae sedis</taxon>
        <taxon>Mucoromycota</taxon>
        <taxon>Glomeromycotina</taxon>
        <taxon>Glomeromycetes</taxon>
        <taxon>Glomerales</taxon>
        <taxon>Glomeraceae</taxon>
        <taxon>Glomus</taxon>
    </lineage>
</organism>
<evidence type="ECO:0000256" key="1">
    <source>
        <dbReference type="PROSITE-ProRule" id="PRU00047"/>
    </source>
</evidence>
<reference evidence="5 6" key="1">
    <citation type="submission" date="2018-06" db="EMBL/GenBank/DDBJ databases">
        <title>Comparative genomics reveals the genomic features of Rhizophagus irregularis, R. cerebriforme, R. diaphanum and Gigaspora rosea, and their symbiotic lifestyle signature.</title>
        <authorList>
            <person name="Morin E."/>
            <person name="San Clemente H."/>
            <person name="Chen E.C.H."/>
            <person name="De La Providencia I."/>
            <person name="Hainaut M."/>
            <person name="Kuo A."/>
            <person name="Kohler A."/>
            <person name="Murat C."/>
            <person name="Tang N."/>
            <person name="Roy S."/>
            <person name="Loubradou J."/>
            <person name="Henrissat B."/>
            <person name="Grigoriev I.V."/>
            <person name="Corradi N."/>
            <person name="Roux C."/>
            <person name="Martin F.M."/>
        </authorList>
    </citation>
    <scope>NUCLEOTIDE SEQUENCE [LARGE SCALE GENOMIC DNA]</scope>
    <source>
        <strain evidence="5 6">DAOM 227022</strain>
    </source>
</reference>
<dbReference type="STRING" id="658196.A0A397T2K5"/>
<dbReference type="OrthoDB" id="2484531at2759"/>
<keyword evidence="2" id="KW-0175">Coiled coil</keyword>
<evidence type="ECO:0000256" key="2">
    <source>
        <dbReference type="SAM" id="Coils"/>
    </source>
</evidence>
<dbReference type="AlphaFoldDB" id="A0A397T2K5"/>
<evidence type="ECO:0000256" key="3">
    <source>
        <dbReference type="SAM" id="MobiDB-lite"/>
    </source>
</evidence>
<feature type="coiled-coil region" evidence="2">
    <location>
        <begin position="299"/>
        <end position="360"/>
    </location>
</feature>
<dbReference type="GO" id="GO:0008270">
    <property type="term" value="F:zinc ion binding"/>
    <property type="evidence" value="ECO:0007669"/>
    <property type="project" value="UniProtKB-KW"/>
</dbReference>
<gene>
    <name evidence="5" type="ORF">C1645_820730</name>
</gene>
<name>A0A397T2K5_9GLOM</name>
<keyword evidence="1" id="KW-0862">Zinc</keyword>
<evidence type="ECO:0000259" key="4">
    <source>
        <dbReference type="PROSITE" id="PS50158"/>
    </source>
</evidence>
<keyword evidence="1" id="KW-0479">Metal-binding</keyword>
<proteinExistence type="predicted"/>
<dbReference type="InterPro" id="IPR036875">
    <property type="entry name" value="Znf_CCHC_sf"/>
</dbReference>
<feature type="domain" description="CCHC-type" evidence="4">
    <location>
        <begin position="453"/>
        <end position="468"/>
    </location>
</feature>
<comment type="caution">
    <text evidence="5">The sequence shown here is derived from an EMBL/GenBank/DDBJ whole genome shotgun (WGS) entry which is preliminary data.</text>
</comment>
<dbReference type="GO" id="GO:0003676">
    <property type="term" value="F:nucleic acid binding"/>
    <property type="evidence" value="ECO:0007669"/>
    <property type="project" value="InterPro"/>
</dbReference>
<dbReference type="InterPro" id="IPR001878">
    <property type="entry name" value="Znf_CCHC"/>
</dbReference>
<dbReference type="Proteomes" id="UP000265703">
    <property type="component" value="Unassembled WGS sequence"/>
</dbReference>
<keyword evidence="1" id="KW-0863">Zinc-finger</keyword>
<evidence type="ECO:0000313" key="5">
    <source>
        <dbReference type="EMBL" id="RIA92393.1"/>
    </source>
</evidence>
<feature type="compositionally biased region" description="Basic and acidic residues" evidence="3">
    <location>
        <begin position="14"/>
        <end position="26"/>
    </location>
</feature>
<dbReference type="PROSITE" id="PS50158">
    <property type="entry name" value="ZF_CCHC"/>
    <property type="match status" value="1"/>
</dbReference>
<evidence type="ECO:0000313" key="6">
    <source>
        <dbReference type="Proteomes" id="UP000265703"/>
    </source>
</evidence>
<protein>
    <recommendedName>
        <fullName evidence="4">CCHC-type domain-containing protein</fullName>
    </recommendedName>
</protein>
<accession>A0A397T2K5</accession>
<dbReference type="SUPFAM" id="SSF57756">
    <property type="entry name" value="Retrovirus zinc finger-like domains"/>
    <property type="match status" value="1"/>
</dbReference>
<dbReference type="EMBL" id="QKYT01000127">
    <property type="protein sequence ID" value="RIA92393.1"/>
    <property type="molecule type" value="Genomic_DNA"/>
</dbReference>
<feature type="region of interest" description="Disordered" evidence="3">
    <location>
        <begin position="1"/>
        <end position="26"/>
    </location>
</feature>
<sequence>MKSSSEGISLPEVELPKEETGESKDIDEWIKESIESLEIKDKEENLECEICENKGYNEENCAEKKERRFQEKRETDWNENIKNINENEIEDELQNVINIGGFSSNKNSDLNSLSLNFENSDTERADLNNANPNLINNVLGNINTTRGFRIAKGCLVEIVRDWLRTEGVNIDNWGGGNNDTSLDRRIVTKYASDKIKERWQDELENIKQGERESVTNYVIRFKNMVKKAEENAAVPVGSQKRIFMKSLSLEFIKDVYASKLANLNDMIAAARNQETGMKALAARFSGKEFIEKKRMDEILKENTDKYKKINSIAKELQNKEVKNDEMDDLIKKMEKMEAHMMRINKRNKKLMRNNNNQRETNRRNNQVNYLDEEDYEQRYNMYNMEYEDSEYDEYDKYKYDEYDAYEMEDEGYVEENDMYSALLRRSERNKDKRRFIPEQLQKAKETRRRNNLCQNCDQHGHFTNECTNEKKRRSQATRCNVIVKGKMIRALVNTRVGPLAISNALRKELSIPIIKKTDGKSIASLEIAEIEIKIDRNLGITLEVEVIDSK</sequence>
<keyword evidence="6" id="KW-1185">Reference proteome</keyword>